<reference evidence="2" key="1">
    <citation type="journal article" date="2020" name="Nature">
        <title>Giant virus diversity and host interactions through global metagenomics.</title>
        <authorList>
            <person name="Schulz F."/>
            <person name="Roux S."/>
            <person name="Paez-Espino D."/>
            <person name="Jungbluth S."/>
            <person name="Walsh D.A."/>
            <person name="Denef V.J."/>
            <person name="McMahon K.D."/>
            <person name="Konstantinidis K.T."/>
            <person name="Eloe-Fadrosh E.A."/>
            <person name="Kyrpides N.C."/>
            <person name="Woyke T."/>
        </authorList>
    </citation>
    <scope>NUCLEOTIDE SEQUENCE</scope>
    <source>
        <strain evidence="2">GVMAG-M-3300024261-8</strain>
    </source>
</reference>
<keyword evidence="1" id="KW-0472">Membrane</keyword>
<name>A0A6C0IUV7_9ZZZZ</name>
<dbReference type="EMBL" id="MN740240">
    <property type="protein sequence ID" value="QHT95353.1"/>
    <property type="molecule type" value="Genomic_DNA"/>
</dbReference>
<sequence>MFPLIPVLPIILAIDGDNKKMEKQRAQRVKTIDNRRRDENKVYKRLQPIKKTQNAKTQQLKTTTIEYNKIKQKAIQTKRVENRKENTRNHYRDDINSTLQDRKQNLDEDMNDLLIEHNISDTKNKTLLSSIITVDDDIKQEKLNIYGKTQQVYDQLTKQNNYLDKTFDNLTQKRINNDRRSTYQDHIKMEYSIAKVGLWYIYYILLGILVFMYRRQNKLNQPYTIAMVIALLIFPYFMFILEVIVDILANIKEYTKQTFSNISRIPSILHRMFESLF</sequence>
<accession>A0A6C0IUV7</accession>
<feature type="transmembrane region" description="Helical" evidence="1">
    <location>
        <begin position="196"/>
        <end position="213"/>
    </location>
</feature>
<dbReference type="AlphaFoldDB" id="A0A6C0IUV7"/>
<proteinExistence type="predicted"/>
<feature type="transmembrane region" description="Helical" evidence="1">
    <location>
        <begin position="225"/>
        <end position="249"/>
    </location>
</feature>
<evidence type="ECO:0000256" key="1">
    <source>
        <dbReference type="SAM" id="Phobius"/>
    </source>
</evidence>
<keyword evidence="1" id="KW-0812">Transmembrane</keyword>
<organism evidence="2">
    <name type="scientific">viral metagenome</name>
    <dbReference type="NCBI Taxonomy" id="1070528"/>
    <lineage>
        <taxon>unclassified sequences</taxon>
        <taxon>metagenomes</taxon>
        <taxon>organismal metagenomes</taxon>
    </lineage>
</organism>
<evidence type="ECO:0000313" key="2">
    <source>
        <dbReference type="EMBL" id="QHT95353.1"/>
    </source>
</evidence>
<protein>
    <submittedName>
        <fullName evidence="2">Uncharacterized protein</fullName>
    </submittedName>
</protein>
<keyword evidence="1" id="KW-1133">Transmembrane helix</keyword>